<evidence type="ECO:0000313" key="1">
    <source>
        <dbReference type="EMBL" id="QHT11796.1"/>
    </source>
</evidence>
<sequence>MYLLYLYLLLHICNAVANKCSNCKYFLGGKYQLHANKNIQYTPEKCKLFTYLYVENKNILKDYLDVNVCRKYEKYCGKDGNYFEPLSKEP</sequence>
<dbReference type="EMBL" id="MN739538">
    <property type="protein sequence ID" value="QHT11796.1"/>
    <property type="molecule type" value="Genomic_DNA"/>
</dbReference>
<name>A0A6C0D432_9ZZZZ</name>
<accession>A0A6C0D432</accession>
<reference evidence="1" key="1">
    <citation type="journal article" date="2020" name="Nature">
        <title>Giant virus diversity and host interactions through global metagenomics.</title>
        <authorList>
            <person name="Schulz F."/>
            <person name="Roux S."/>
            <person name="Paez-Espino D."/>
            <person name="Jungbluth S."/>
            <person name="Walsh D.A."/>
            <person name="Denef V.J."/>
            <person name="McMahon K.D."/>
            <person name="Konstantinidis K.T."/>
            <person name="Eloe-Fadrosh E.A."/>
            <person name="Kyrpides N.C."/>
            <person name="Woyke T."/>
        </authorList>
    </citation>
    <scope>NUCLEOTIDE SEQUENCE</scope>
    <source>
        <strain evidence="1">GVMAG-M-3300023174-124</strain>
    </source>
</reference>
<organism evidence="1">
    <name type="scientific">viral metagenome</name>
    <dbReference type="NCBI Taxonomy" id="1070528"/>
    <lineage>
        <taxon>unclassified sequences</taxon>
        <taxon>metagenomes</taxon>
        <taxon>organismal metagenomes</taxon>
    </lineage>
</organism>
<dbReference type="AlphaFoldDB" id="A0A6C0D432"/>
<proteinExistence type="predicted"/>
<protein>
    <submittedName>
        <fullName evidence="1">Uncharacterized protein</fullName>
    </submittedName>
</protein>